<dbReference type="RefSeq" id="WP_163627750.1">
    <property type="nucleotide sequence ID" value="NZ_JARFVB010000018.1"/>
</dbReference>
<dbReference type="PANTHER" id="PTHR33238:SF11">
    <property type="entry name" value="TRANSCRIPTIONAL REGULATOR MNTR"/>
    <property type="match status" value="1"/>
</dbReference>
<name>A0ABT5Y3M8_9FLAO</name>
<dbReference type="PROSITE" id="PS50944">
    <property type="entry name" value="HTH_DTXR"/>
    <property type="match status" value="1"/>
</dbReference>
<dbReference type="Pfam" id="PF04023">
    <property type="entry name" value="FeoA"/>
    <property type="match status" value="1"/>
</dbReference>
<dbReference type="InterPro" id="IPR022689">
    <property type="entry name" value="Iron_dep_repressor"/>
</dbReference>
<keyword evidence="16" id="KW-1185">Reference proteome</keyword>
<dbReference type="Pfam" id="PF01325">
    <property type="entry name" value="Fe_dep_repress"/>
    <property type="match status" value="1"/>
</dbReference>
<comment type="subunit">
    <text evidence="3">Homodimer.</text>
</comment>
<dbReference type="Proteomes" id="UP001221366">
    <property type="component" value="Unassembled WGS sequence"/>
</dbReference>
<protein>
    <recommendedName>
        <fullName evidence="4">Transcriptional regulator MntR</fullName>
    </recommendedName>
    <alternativeName>
        <fullName evidence="13">Manganese transport regulator</fullName>
    </alternativeName>
</protein>
<evidence type="ECO:0000256" key="5">
    <source>
        <dbReference type="ARBA" id="ARBA00022490"/>
    </source>
</evidence>
<dbReference type="Gene3D" id="1.10.60.10">
    <property type="entry name" value="Iron dependent repressor, metal binding and dimerisation domain"/>
    <property type="match status" value="1"/>
</dbReference>
<comment type="subcellular location">
    <subcellularLocation>
        <location evidence="1">Cytoplasm</location>
    </subcellularLocation>
</comment>
<keyword evidence="10" id="KW-0804">Transcription</keyword>
<evidence type="ECO:0000256" key="10">
    <source>
        <dbReference type="ARBA" id="ARBA00023163"/>
    </source>
</evidence>
<dbReference type="InterPro" id="IPR022687">
    <property type="entry name" value="HTH_DTXR"/>
</dbReference>
<dbReference type="InterPro" id="IPR038157">
    <property type="entry name" value="FeoA_core_dom"/>
</dbReference>
<dbReference type="SUPFAM" id="SSF46785">
    <property type="entry name" value="Winged helix' DNA-binding domain"/>
    <property type="match status" value="1"/>
</dbReference>
<dbReference type="InterPro" id="IPR036388">
    <property type="entry name" value="WH-like_DNA-bd_sf"/>
</dbReference>
<evidence type="ECO:0000256" key="12">
    <source>
        <dbReference type="ARBA" id="ARBA00025185"/>
    </source>
</evidence>
<comment type="caution">
    <text evidence="15">The sequence shown here is derived from an EMBL/GenBank/DDBJ whole genome shotgun (WGS) entry which is preliminary data.</text>
</comment>
<dbReference type="InterPro" id="IPR007167">
    <property type="entry name" value="Fe-transptr_FeoA-like"/>
</dbReference>
<keyword evidence="11" id="KW-0464">Manganese</keyword>
<evidence type="ECO:0000256" key="11">
    <source>
        <dbReference type="ARBA" id="ARBA00023211"/>
    </source>
</evidence>
<dbReference type="Gene3D" id="2.30.30.90">
    <property type="match status" value="1"/>
</dbReference>
<evidence type="ECO:0000256" key="2">
    <source>
        <dbReference type="ARBA" id="ARBA00007871"/>
    </source>
</evidence>
<keyword evidence="7" id="KW-0805">Transcription regulation</keyword>
<dbReference type="InterPro" id="IPR001367">
    <property type="entry name" value="Fe_dep_repressor"/>
</dbReference>
<comment type="function">
    <text evidence="12">In the presence of manganese, represses expression of mntH and mntS. Up-regulates expression of mntP.</text>
</comment>
<dbReference type="EMBL" id="JARFVB010000018">
    <property type="protein sequence ID" value="MDF0718051.1"/>
    <property type="molecule type" value="Genomic_DNA"/>
</dbReference>
<evidence type="ECO:0000256" key="9">
    <source>
        <dbReference type="ARBA" id="ARBA00023159"/>
    </source>
</evidence>
<sequence>MDSLVKENYLKALFSLSNDKGEVNVNELSKRLGVKMPSATNMIKKLAEKKLVHYEKYKPVRLTEKGRNEAMHIIRKHRLTEMFLVEIMGFGWEEVHDIAEQIEHVKSPIFFKKMDEILRYPSFDPHGSPIPDINGNIQGKQYYKLSECVKGQKVIFKAVESSSEEFLKFLNNKSLSLETKIEVISVEPFDGSLSISYGQGQRETLTKMVGDKILVTDKDLSSK</sequence>
<evidence type="ECO:0000256" key="13">
    <source>
        <dbReference type="ARBA" id="ARBA00032593"/>
    </source>
</evidence>
<reference evidence="15 16" key="1">
    <citation type="submission" date="2023-03" db="EMBL/GenBank/DDBJ databases">
        <title>Muricauda XX sp. nov. and Muricauda XXX sp. nov., two novel species isolated from Okinawa Trough.</title>
        <authorList>
            <person name="Cao W."/>
            <person name="Deng X."/>
        </authorList>
    </citation>
    <scope>NUCLEOTIDE SEQUENCE [LARGE SCALE GENOMIC DNA]</scope>
    <source>
        <strain evidence="15 16">334s03</strain>
    </source>
</reference>
<evidence type="ECO:0000256" key="3">
    <source>
        <dbReference type="ARBA" id="ARBA00011738"/>
    </source>
</evidence>
<evidence type="ECO:0000313" key="15">
    <source>
        <dbReference type="EMBL" id="MDF0718051.1"/>
    </source>
</evidence>
<keyword evidence="8" id="KW-0238">DNA-binding</keyword>
<evidence type="ECO:0000256" key="1">
    <source>
        <dbReference type="ARBA" id="ARBA00004496"/>
    </source>
</evidence>
<dbReference type="Gene3D" id="1.10.10.10">
    <property type="entry name" value="Winged helix-like DNA-binding domain superfamily/Winged helix DNA-binding domain"/>
    <property type="match status" value="1"/>
</dbReference>
<keyword evidence="9" id="KW-0010">Activator</keyword>
<dbReference type="Pfam" id="PF02742">
    <property type="entry name" value="Fe_dep_repr_C"/>
    <property type="match status" value="1"/>
</dbReference>
<feature type="domain" description="HTH dtxR-type" evidence="14">
    <location>
        <begin position="1"/>
        <end position="63"/>
    </location>
</feature>
<dbReference type="InterPro" id="IPR036421">
    <property type="entry name" value="Fe_dep_repressor_sf"/>
</dbReference>
<dbReference type="SMART" id="SM00529">
    <property type="entry name" value="HTH_DTXR"/>
    <property type="match status" value="1"/>
</dbReference>
<evidence type="ECO:0000256" key="8">
    <source>
        <dbReference type="ARBA" id="ARBA00023125"/>
    </source>
</evidence>
<accession>A0ABT5Y3M8</accession>
<dbReference type="InterPro" id="IPR036390">
    <property type="entry name" value="WH_DNA-bd_sf"/>
</dbReference>
<proteinExistence type="inferred from homology"/>
<evidence type="ECO:0000259" key="14">
    <source>
        <dbReference type="PROSITE" id="PS50944"/>
    </source>
</evidence>
<evidence type="ECO:0000256" key="4">
    <source>
        <dbReference type="ARBA" id="ARBA00022386"/>
    </source>
</evidence>
<evidence type="ECO:0000256" key="7">
    <source>
        <dbReference type="ARBA" id="ARBA00023015"/>
    </source>
</evidence>
<dbReference type="InterPro" id="IPR050536">
    <property type="entry name" value="DtxR_MntR_Metal-Reg"/>
</dbReference>
<dbReference type="SUPFAM" id="SSF47979">
    <property type="entry name" value="Iron-dependent repressor protein, dimerization domain"/>
    <property type="match status" value="1"/>
</dbReference>
<dbReference type="PANTHER" id="PTHR33238">
    <property type="entry name" value="IRON (METAL) DEPENDENT REPRESSOR, DTXR FAMILY"/>
    <property type="match status" value="1"/>
</dbReference>
<gene>
    <name evidence="15" type="ORF">PY092_17945</name>
</gene>
<organism evidence="15 16">
    <name type="scientific">Flagellimonas yonaguniensis</name>
    <dbReference type="NCBI Taxonomy" id="3031325"/>
    <lineage>
        <taxon>Bacteria</taxon>
        <taxon>Pseudomonadati</taxon>
        <taxon>Bacteroidota</taxon>
        <taxon>Flavobacteriia</taxon>
        <taxon>Flavobacteriales</taxon>
        <taxon>Flavobacteriaceae</taxon>
        <taxon>Flagellimonas</taxon>
    </lineage>
</organism>
<evidence type="ECO:0000256" key="6">
    <source>
        <dbReference type="ARBA" id="ARBA00022491"/>
    </source>
</evidence>
<comment type="similarity">
    <text evidence="2">Belongs to the DtxR/MntR family.</text>
</comment>
<keyword evidence="5" id="KW-0963">Cytoplasm</keyword>
<keyword evidence="6" id="KW-0678">Repressor</keyword>
<evidence type="ECO:0000313" key="16">
    <source>
        <dbReference type="Proteomes" id="UP001221366"/>
    </source>
</evidence>